<feature type="transmembrane region" description="Helical" evidence="1">
    <location>
        <begin position="132"/>
        <end position="150"/>
    </location>
</feature>
<dbReference type="SUPFAM" id="SSF103481">
    <property type="entry name" value="Multidrug resistance efflux transporter EmrE"/>
    <property type="match status" value="2"/>
</dbReference>
<feature type="transmembrane region" description="Helical" evidence="1">
    <location>
        <begin position="212"/>
        <end position="234"/>
    </location>
</feature>
<feature type="transmembrane region" description="Helical" evidence="1">
    <location>
        <begin position="269"/>
        <end position="290"/>
    </location>
</feature>
<gene>
    <name evidence="3" type="ORF">B0I03_10585</name>
</gene>
<organism evidence="3 4">
    <name type="scientific">Flavobacterium aquaticum</name>
    <dbReference type="NCBI Taxonomy" id="1236486"/>
    <lineage>
        <taxon>Bacteria</taxon>
        <taxon>Pseudomonadati</taxon>
        <taxon>Bacteroidota</taxon>
        <taxon>Flavobacteriia</taxon>
        <taxon>Flavobacteriales</taxon>
        <taxon>Flavobacteriaceae</taxon>
        <taxon>Flavobacterium</taxon>
    </lineage>
</organism>
<evidence type="ECO:0000256" key="1">
    <source>
        <dbReference type="SAM" id="Phobius"/>
    </source>
</evidence>
<feature type="domain" description="EamA" evidence="2">
    <location>
        <begin position="7"/>
        <end position="149"/>
    </location>
</feature>
<dbReference type="InterPro" id="IPR037185">
    <property type="entry name" value="EmrE-like"/>
</dbReference>
<sequence>MPINKYFLAALVAFVIWGFFSLALKPLTDYPSLDILFFRVFIATAFLLGINLFFRKSVVIEAKKTFKELSKKKQKSAVIMTLVGGLLLVLNWFLFIYAVNHVSLQSASFAYIICPILTTVLAFILLKERIDVWQWIAVGLCVISCIILSYGNFKDLIYSVIIALSFGLYLVSQRKNSDFDKFLILTIQMVISSAILLPFYPSYGGAVPTEFLFYSLLLIIVIVFTIIPLFLNLYALKGLNSSTVGILMYTNPLIHFFLAIFYFKESVSVAQIVSYSLILISILVFNMANFRNLSQNRIKKAA</sequence>
<dbReference type="OrthoDB" id="369870at2"/>
<keyword evidence="1" id="KW-1133">Transmembrane helix</keyword>
<dbReference type="EMBL" id="QLMI01000005">
    <property type="protein sequence ID" value="RAK21653.1"/>
    <property type="molecule type" value="Genomic_DNA"/>
</dbReference>
<evidence type="ECO:0000313" key="4">
    <source>
        <dbReference type="Proteomes" id="UP000249620"/>
    </source>
</evidence>
<feature type="domain" description="EamA" evidence="2">
    <location>
        <begin position="157"/>
        <end position="286"/>
    </location>
</feature>
<name>A0A327YL21_9FLAO</name>
<dbReference type="GO" id="GO:0016020">
    <property type="term" value="C:membrane"/>
    <property type="evidence" value="ECO:0007669"/>
    <property type="project" value="InterPro"/>
</dbReference>
<keyword evidence="1" id="KW-0812">Transmembrane</keyword>
<feature type="transmembrane region" description="Helical" evidence="1">
    <location>
        <begin position="36"/>
        <end position="54"/>
    </location>
</feature>
<keyword evidence="1" id="KW-0472">Membrane</keyword>
<dbReference type="InterPro" id="IPR000620">
    <property type="entry name" value="EamA_dom"/>
</dbReference>
<feature type="transmembrane region" description="Helical" evidence="1">
    <location>
        <begin position="156"/>
        <end position="171"/>
    </location>
</feature>
<accession>A0A327YL21</accession>
<feature type="transmembrane region" description="Helical" evidence="1">
    <location>
        <begin position="7"/>
        <end position="24"/>
    </location>
</feature>
<dbReference type="Proteomes" id="UP000249620">
    <property type="component" value="Unassembled WGS sequence"/>
</dbReference>
<feature type="transmembrane region" description="Helical" evidence="1">
    <location>
        <begin position="183"/>
        <end position="200"/>
    </location>
</feature>
<feature type="transmembrane region" description="Helical" evidence="1">
    <location>
        <begin position="75"/>
        <end position="98"/>
    </location>
</feature>
<feature type="transmembrane region" description="Helical" evidence="1">
    <location>
        <begin position="104"/>
        <end position="125"/>
    </location>
</feature>
<dbReference type="Pfam" id="PF00892">
    <property type="entry name" value="EamA"/>
    <property type="match status" value="2"/>
</dbReference>
<dbReference type="Gene3D" id="1.10.3730.20">
    <property type="match status" value="2"/>
</dbReference>
<dbReference type="PANTHER" id="PTHR22911:SF137">
    <property type="entry name" value="SOLUTE CARRIER FAMILY 35 MEMBER G2-RELATED"/>
    <property type="match status" value="1"/>
</dbReference>
<dbReference type="RefSeq" id="WP_111567105.1">
    <property type="nucleotide sequence ID" value="NZ_QLMI01000005.1"/>
</dbReference>
<reference evidence="3 4" key="1">
    <citation type="submission" date="2018-06" db="EMBL/GenBank/DDBJ databases">
        <title>Genomic Encyclopedia of Type Strains, Phase III (KMG-III): the genomes of soil and plant-associated and newly described type strains.</title>
        <authorList>
            <person name="Whitman W."/>
        </authorList>
    </citation>
    <scope>NUCLEOTIDE SEQUENCE [LARGE SCALE GENOMIC DNA]</scope>
    <source>
        <strain evidence="3 4">CGMCC 1.12398</strain>
    </source>
</reference>
<keyword evidence="4" id="KW-1185">Reference proteome</keyword>
<protein>
    <submittedName>
        <fullName evidence="3">Chloramphenicol-sensitive protein RarD</fullName>
    </submittedName>
</protein>
<evidence type="ECO:0000313" key="3">
    <source>
        <dbReference type="EMBL" id="RAK21653.1"/>
    </source>
</evidence>
<comment type="caution">
    <text evidence="3">The sequence shown here is derived from an EMBL/GenBank/DDBJ whole genome shotgun (WGS) entry which is preliminary data.</text>
</comment>
<evidence type="ECO:0000259" key="2">
    <source>
        <dbReference type="Pfam" id="PF00892"/>
    </source>
</evidence>
<feature type="transmembrane region" description="Helical" evidence="1">
    <location>
        <begin position="246"/>
        <end position="263"/>
    </location>
</feature>
<dbReference type="AlphaFoldDB" id="A0A327YL21"/>
<proteinExistence type="predicted"/>
<dbReference type="PANTHER" id="PTHR22911">
    <property type="entry name" value="ACYL-MALONYL CONDENSING ENZYME-RELATED"/>
    <property type="match status" value="1"/>
</dbReference>